<sequence>MKENRLYINQSQYFEGISEEVWRYHIGGYQICDKWLKDRKGKHLSLEDIKQYLSIVSSLQITIGIQKEIDSIYSEVEEGTILLL</sequence>
<evidence type="ECO:0000313" key="3">
    <source>
        <dbReference type="Proteomes" id="UP000811545"/>
    </source>
</evidence>
<dbReference type="AlphaFoldDB" id="A0A9E2BIU8"/>
<reference evidence="2 3" key="1">
    <citation type="journal article" date="2021" name="bioRxiv">
        <title>Unique metabolic strategies in Hadean analogues reveal hints for primordial physiology.</title>
        <authorList>
            <person name="Nobu M.K."/>
            <person name="Nakai R."/>
            <person name="Tamazawa S."/>
            <person name="Mori H."/>
            <person name="Toyoda A."/>
            <person name="Ijiri A."/>
            <person name="Suzuki S."/>
            <person name="Kurokawa K."/>
            <person name="Kamagata Y."/>
            <person name="Tamaki H."/>
        </authorList>
    </citation>
    <scope>NUCLEOTIDE SEQUENCE [LARGE SCALE GENOMIC DNA]</scope>
    <source>
        <strain evidence="2">BS525</strain>
    </source>
</reference>
<comment type="caution">
    <text evidence="2">The sequence shown here is derived from an EMBL/GenBank/DDBJ whole genome shotgun (WGS) entry which is preliminary data.</text>
</comment>
<accession>A0A9E2BIU8</accession>
<dbReference type="InterPro" id="IPR041635">
    <property type="entry name" value="Type_ISP_LLaBIII_C"/>
</dbReference>
<organism evidence="2 3">
    <name type="scientific">Psychracetigena formicireducens</name>
    <dbReference type="NCBI Taxonomy" id="2986056"/>
    <lineage>
        <taxon>Bacteria</taxon>
        <taxon>Bacillati</taxon>
        <taxon>Candidatus Lithacetigenota</taxon>
        <taxon>Candidatus Psychracetigena</taxon>
    </lineage>
</organism>
<evidence type="ECO:0000313" key="2">
    <source>
        <dbReference type="EMBL" id="MBT9144970.1"/>
    </source>
</evidence>
<gene>
    <name evidence="2" type="ORF">DDT42_00831</name>
</gene>
<dbReference type="EMBL" id="QLTW01000035">
    <property type="protein sequence ID" value="MBT9144970.1"/>
    <property type="molecule type" value="Genomic_DNA"/>
</dbReference>
<protein>
    <recommendedName>
        <fullName evidence="1">Type ISP restriction-modification enzyme LLaBIII C-terminal specificity domain-containing protein</fullName>
    </recommendedName>
</protein>
<evidence type="ECO:0000259" key="1">
    <source>
        <dbReference type="Pfam" id="PF18135"/>
    </source>
</evidence>
<feature type="domain" description="Type ISP restriction-modification enzyme LLaBIII C-terminal specificity" evidence="1">
    <location>
        <begin position="3"/>
        <end position="59"/>
    </location>
</feature>
<dbReference type="Pfam" id="PF18135">
    <property type="entry name" value="Type_ISP_C"/>
    <property type="match status" value="1"/>
</dbReference>
<name>A0A9E2BIU8_PSYF1</name>
<proteinExistence type="predicted"/>
<dbReference type="Proteomes" id="UP000811545">
    <property type="component" value="Unassembled WGS sequence"/>
</dbReference>